<reference evidence="1" key="1">
    <citation type="submission" date="2022-08" db="EMBL/GenBank/DDBJ databases">
        <authorList>
            <person name="Kallberg Y."/>
            <person name="Tangrot J."/>
            <person name="Rosling A."/>
        </authorList>
    </citation>
    <scope>NUCLEOTIDE SEQUENCE</scope>
    <source>
        <strain evidence="1">Wild A</strain>
    </source>
</reference>
<evidence type="ECO:0000313" key="1">
    <source>
        <dbReference type="EMBL" id="CAI2199732.1"/>
    </source>
</evidence>
<feature type="non-terminal residue" evidence="1">
    <location>
        <position position="1"/>
    </location>
</feature>
<dbReference type="Gene3D" id="3.60.130.30">
    <property type="match status" value="1"/>
</dbReference>
<organism evidence="1 2">
    <name type="scientific">Funneliformis geosporum</name>
    <dbReference type="NCBI Taxonomy" id="1117311"/>
    <lineage>
        <taxon>Eukaryota</taxon>
        <taxon>Fungi</taxon>
        <taxon>Fungi incertae sedis</taxon>
        <taxon>Mucoromycota</taxon>
        <taxon>Glomeromycotina</taxon>
        <taxon>Glomeromycetes</taxon>
        <taxon>Glomerales</taxon>
        <taxon>Glomeraceae</taxon>
        <taxon>Funneliformis</taxon>
    </lineage>
</organism>
<dbReference type="OrthoDB" id="2320867at2759"/>
<name>A0A9W4X3R2_9GLOM</name>
<proteinExistence type="predicted"/>
<evidence type="ECO:0000313" key="2">
    <source>
        <dbReference type="Proteomes" id="UP001153678"/>
    </source>
</evidence>
<dbReference type="EMBL" id="CAMKVN010022173">
    <property type="protein sequence ID" value="CAI2199732.1"/>
    <property type="molecule type" value="Genomic_DNA"/>
</dbReference>
<keyword evidence="2" id="KW-1185">Reference proteome</keyword>
<accession>A0A9W4X3R2</accession>
<gene>
    <name evidence="1" type="ORF">FWILDA_LOCUS19220</name>
</gene>
<sequence length="188" mass="22107">SDNEDNSIDGDVNKTKGYKSLDNLEEFNHIKYSKYITDSNGQTLIHLEELNNDNIIKQATKAINHYYFHTLENPTHRSKSFWHNFIEHFGAFRRYQNLPYISSDMTSSHNFDHLECVNNLILTLELLTNCVNQFVNDNYKNLYIKLNNLVLGPFVPKTFGIFPIMSNNYYNIKQNEEEKFLLNINNAE</sequence>
<dbReference type="Proteomes" id="UP001153678">
    <property type="component" value="Unassembled WGS sequence"/>
</dbReference>
<protein>
    <submittedName>
        <fullName evidence="1">16653_t:CDS:1</fullName>
    </submittedName>
</protein>
<feature type="non-terminal residue" evidence="1">
    <location>
        <position position="188"/>
    </location>
</feature>
<dbReference type="AlphaFoldDB" id="A0A9W4X3R2"/>
<comment type="caution">
    <text evidence="1">The sequence shown here is derived from an EMBL/GenBank/DDBJ whole genome shotgun (WGS) entry which is preliminary data.</text>
</comment>